<dbReference type="InterPro" id="IPR050595">
    <property type="entry name" value="Bact_response_regulator"/>
</dbReference>
<proteinExistence type="predicted"/>
<dbReference type="PROSITE" id="PS50887">
    <property type="entry name" value="GGDEF"/>
    <property type="match status" value="1"/>
</dbReference>
<organism evidence="5 6">
    <name type="scientific">Thiohalophilus thiocyanatoxydans</name>
    <dbReference type="NCBI Taxonomy" id="381308"/>
    <lineage>
        <taxon>Bacteria</taxon>
        <taxon>Pseudomonadati</taxon>
        <taxon>Pseudomonadota</taxon>
        <taxon>Gammaproteobacteria</taxon>
        <taxon>Thiohalomonadales</taxon>
        <taxon>Thiohalophilaceae</taxon>
        <taxon>Thiohalophilus</taxon>
    </lineage>
</organism>
<dbReference type="NCBIfam" id="TIGR00254">
    <property type="entry name" value="GGDEF"/>
    <property type="match status" value="1"/>
</dbReference>
<evidence type="ECO:0000256" key="2">
    <source>
        <dbReference type="PROSITE-ProRule" id="PRU00169"/>
    </source>
</evidence>
<dbReference type="InterPro" id="IPR011006">
    <property type="entry name" value="CheY-like_superfamily"/>
</dbReference>
<dbReference type="PANTHER" id="PTHR44591:SF3">
    <property type="entry name" value="RESPONSE REGULATORY DOMAIN-CONTAINING PROTEIN"/>
    <property type="match status" value="1"/>
</dbReference>
<sequence length="378" mass="42116">MADDNNNSPRILVVDDSRVMRKAMTKVLGTAYHVIEADHGEDAWTYLTNDPEIQVVFTDLSMPYLDGFGLLERMRSADDPHLRELPAIIITGKEDDDQTKQLALDKGASDFITKPFDSVQLQARAKAHVNFKQTTHKLTETTDKLEQQTAVDQVTGLGGQTYFCRAADECLAYFKRHGGQFTLLRMDIDNFNSLFISNGKALMDQILQKISATLTPLVRKEDMLARVGLAKFAMLLRDTSTEDASLLAERMRSEINALSFNSGEQQLHITVSIGLLEPHLTEQSDIKTLVAETETYLNKAMEAGGNQVVAHSQRKDSGAAHLDIEQALKLIEEGKQDLLKPHLGSLMQQLLPLLNYISQQSSEDMAQAIEALKEKLEA</sequence>
<dbReference type="SUPFAM" id="SSF55073">
    <property type="entry name" value="Nucleotide cyclase"/>
    <property type="match status" value="1"/>
</dbReference>
<dbReference type="Gene3D" id="3.30.70.270">
    <property type="match status" value="1"/>
</dbReference>
<dbReference type="InterPro" id="IPR000160">
    <property type="entry name" value="GGDEF_dom"/>
</dbReference>
<dbReference type="Proteomes" id="UP000294914">
    <property type="component" value="Unassembled WGS sequence"/>
</dbReference>
<dbReference type="PROSITE" id="PS50110">
    <property type="entry name" value="RESPONSE_REGULATORY"/>
    <property type="match status" value="1"/>
</dbReference>
<dbReference type="InterPro" id="IPR001789">
    <property type="entry name" value="Sig_transdc_resp-reg_receiver"/>
</dbReference>
<accession>A0A4R8IUR4</accession>
<feature type="domain" description="Response regulatory" evidence="3">
    <location>
        <begin position="10"/>
        <end position="129"/>
    </location>
</feature>
<evidence type="ECO:0000256" key="1">
    <source>
        <dbReference type="ARBA" id="ARBA00022553"/>
    </source>
</evidence>
<dbReference type="RefSeq" id="WP_134083668.1">
    <property type="nucleotide sequence ID" value="NZ_SOQX01000004.1"/>
</dbReference>
<dbReference type="GO" id="GO:0000160">
    <property type="term" value="P:phosphorelay signal transduction system"/>
    <property type="evidence" value="ECO:0007669"/>
    <property type="project" value="InterPro"/>
</dbReference>
<reference evidence="5 6" key="1">
    <citation type="submission" date="2019-03" db="EMBL/GenBank/DDBJ databases">
        <title>Genomic Encyclopedia of Type Strains, Phase IV (KMG-IV): sequencing the most valuable type-strain genomes for metagenomic binning, comparative biology and taxonomic classification.</title>
        <authorList>
            <person name="Goeker M."/>
        </authorList>
    </citation>
    <scope>NUCLEOTIDE SEQUENCE [LARGE SCALE GENOMIC DNA]</scope>
    <source>
        <strain evidence="5 6">DSM 16326</strain>
    </source>
</reference>
<dbReference type="EMBL" id="SOQX01000004">
    <property type="protein sequence ID" value="TDY01053.1"/>
    <property type="molecule type" value="Genomic_DNA"/>
</dbReference>
<dbReference type="SMART" id="SM00267">
    <property type="entry name" value="GGDEF"/>
    <property type="match status" value="1"/>
</dbReference>
<dbReference type="Pfam" id="PF00990">
    <property type="entry name" value="GGDEF"/>
    <property type="match status" value="1"/>
</dbReference>
<name>A0A4R8IUR4_9GAMM</name>
<dbReference type="InterPro" id="IPR029787">
    <property type="entry name" value="Nucleotide_cyclase"/>
</dbReference>
<keyword evidence="1 2" id="KW-0597">Phosphoprotein</keyword>
<evidence type="ECO:0000313" key="5">
    <source>
        <dbReference type="EMBL" id="TDY01053.1"/>
    </source>
</evidence>
<dbReference type="Gene3D" id="3.40.50.2300">
    <property type="match status" value="1"/>
</dbReference>
<gene>
    <name evidence="5" type="ORF">EDC23_1799</name>
</gene>
<evidence type="ECO:0000259" key="4">
    <source>
        <dbReference type="PROSITE" id="PS50887"/>
    </source>
</evidence>
<comment type="caution">
    <text evidence="5">The sequence shown here is derived from an EMBL/GenBank/DDBJ whole genome shotgun (WGS) entry which is preliminary data.</text>
</comment>
<protein>
    <submittedName>
        <fullName evidence="5">Response regulator receiver modulated diguanylate cyclase</fullName>
    </submittedName>
</protein>
<dbReference type="PANTHER" id="PTHR44591">
    <property type="entry name" value="STRESS RESPONSE REGULATOR PROTEIN 1"/>
    <property type="match status" value="1"/>
</dbReference>
<dbReference type="SMART" id="SM00448">
    <property type="entry name" value="REC"/>
    <property type="match status" value="1"/>
</dbReference>
<dbReference type="OrthoDB" id="9812260at2"/>
<dbReference type="AlphaFoldDB" id="A0A4R8IUR4"/>
<dbReference type="CDD" id="cd01949">
    <property type="entry name" value="GGDEF"/>
    <property type="match status" value="1"/>
</dbReference>
<dbReference type="InterPro" id="IPR043128">
    <property type="entry name" value="Rev_trsase/Diguanyl_cyclase"/>
</dbReference>
<feature type="modified residue" description="4-aspartylphosphate" evidence="2">
    <location>
        <position position="59"/>
    </location>
</feature>
<evidence type="ECO:0000259" key="3">
    <source>
        <dbReference type="PROSITE" id="PS50110"/>
    </source>
</evidence>
<dbReference type="Pfam" id="PF00072">
    <property type="entry name" value="Response_reg"/>
    <property type="match status" value="1"/>
</dbReference>
<dbReference type="SUPFAM" id="SSF52172">
    <property type="entry name" value="CheY-like"/>
    <property type="match status" value="1"/>
</dbReference>
<evidence type="ECO:0000313" key="6">
    <source>
        <dbReference type="Proteomes" id="UP000294914"/>
    </source>
</evidence>
<keyword evidence="6" id="KW-1185">Reference proteome</keyword>
<feature type="domain" description="GGDEF" evidence="4">
    <location>
        <begin position="179"/>
        <end position="313"/>
    </location>
</feature>